<evidence type="ECO:0000313" key="7">
    <source>
        <dbReference type="Proteomes" id="UP000366819"/>
    </source>
</evidence>
<dbReference type="SUPFAM" id="SSF51735">
    <property type="entry name" value="NAD(P)-binding Rossmann-fold domains"/>
    <property type="match status" value="1"/>
</dbReference>
<dbReference type="EMBL" id="CABPSN010000002">
    <property type="protein sequence ID" value="VVD90028.1"/>
    <property type="molecule type" value="Genomic_DNA"/>
</dbReference>
<dbReference type="InterPro" id="IPR051265">
    <property type="entry name" value="HIBADH-related_NP60_sf"/>
</dbReference>
<keyword evidence="7" id="KW-1185">Reference proteome</keyword>
<feature type="domain" description="3-hydroxyisobutyrate dehydrogenase-like NAD-binding" evidence="5">
    <location>
        <begin position="166"/>
        <end position="283"/>
    </location>
</feature>
<evidence type="ECO:0000259" key="5">
    <source>
        <dbReference type="Pfam" id="PF14833"/>
    </source>
</evidence>
<dbReference type="InterPro" id="IPR029154">
    <property type="entry name" value="HIBADH-like_NADP-bd"/>
</dbReference>
<dbReference type="InterPro" id="IPR013328">
    <property type="entry name" value="6PGD_dom2"/>
</dbReference>
<evidence type="ECO:0000256" key="1">
    <source>
        <dbReference type="ARBA" id="ARBA00023002"/>
    </source>
</evidence>
<dbReference type="Pfam" id="PF03446">
    <property type="entry name" value="NAD_binding_2"/>
    <property type="match status" value="1"/>
</dbReference>
<evidence type="ECO:0000256" key="3">
    <source>
        <dbReference type="PIRSR" id="PIRSR000103-1"/>
    </source>
</evidence>
<dbReference type="Gene3D" id="1.10.1040.10">
    <property type="entry name" value="N-(1-d-carboxylethyl)-l-norvaline Dehydrogenase, domain 2"/>
    <property type="match status" value="1"/>
</dbReference>
<dbReference type="RefSeq" id="WP_150575278.1">
    <property type="nucleotide sequence ID" value="NZ_CABPSN010000002.1"/>
</dbReference>
<dbReference type="PANTHER" id="PTHR43580:SF2">
    <property type="entry name" value="CYTOKINE-LIKE NUCLEAR FACTOR N-PAC"/>
    <property type="match status" value="1"/>
</dbReference>
<evidence type="ECO:0000313" key="6">
    <source>
        <dbReference type="EMBL" id="VVD90028.1"/>
    </source>
</evidence>
<dbReference type="AlphaFoldDB" id="A0A5E4TTP4"/>
<feature type="active site" evidence="3">
    <location>
        <position position="170"/>
    </location>
</feature>
<keyword evidence="2" id="KW-0520">NAD</keyword>
<dbReference type="InterPro" id="IPR008927">
    <property type="entry name" value="6-PGluconate_DH-like_C_sf"/>
</dbReference>
<name>A0A5E4TTP4_9BURK</name>
<organism evidence="6 7">
    <name type="scientific">Pandoraea aquatica</name>
    <dbReference type="NCBI Taxonomy" id="2508290"/>
    <lineage>
        <taxon>Bacteria</taxon>
        <taxon>Pseudomonadati</taxon>
        <taxon>Pseudomonadota</taxon>
        <taxon>Betaproteobacteria</taxon>
        <taxon>Burkholderiales</taxon>
        <taxon>Burkholderiaceae</taxon>
        <taxon>Pandoraea</taxon>
    </lineage>
</organism>
<proteinExistence type="predicted"/>
<dbReference type="PROSITE" id="PS00895">
    <property type="entry name" value="3_HYDROXYISOBUT_DH"/>
    <property type="match status" value="1"/>
</dbReference>
<dbReference type="InterPro" id="IPR002204">
    <property type="entry name" value="3-OH-isobutyrate_DH-rel_CS"/>
</dbReference>
<dbReference type="GO" id="GO:0050661">
    <property type="term" value="F:NADP binding"/>
    <property type="evidence" value="ECO:0007669"/>
    <property type="project" value="InterPro"/>
</dbReference>
<feature type="domain" description="6-phosphogluconate dehydrogenase NADP-binding" evidence="4">
    <location>
        <begin position="2"/>
        <end position="156"/>
    </location>
</feature>
<dbReference type="InterPro" id="IPR006115">
    <property type="entry name" value="6PGDH_NADP-bd"/>
</dbReference>
<dbReference type="InterPro" id="IPR015815">
    <property type="entry name" value="HIBADH-related"/>
</dbReference>
<dbReference type="GO" id="GO:0016054">
    <property type="term" value="P:organic acid catabolic process"/>
    <property type="evidence" value="ECO:0007669"/>
    <property type="project" value="UniProtKB-ARBA"/>
</dbReference>
<dbReference type="SUPFAM" id="SSF48179">
    <property type="entry name" value="6-phosphogluconate dehydrogenase C-terminal domain-like"/>
    <property type="match status" value="1"/>
</dbReference>
<evidence type="ECO:0000256" key="2">
    <source>
        <dbReference type="ARBA" id="ARBA00023027"/>
    </source>
</evidence>
<dbReference type="PIRSF" id="PIRSF000103">
    <property type="entry name" value="HIBADH"/>
    <property type="match status" value="1"/>
</dbReference>
<dbReference type="GO" id="GO:0016491">
    <property type="term" value="F:oxidoreductase activity"/>
    <property type="evidence" value="ECO:0007669"/>
    <property type="project" value="UniProtKB-KW"/>
</dbReference>
<gene>
    <name evidence="6" type="ORF">PAQ31011_01577</name>
</gene>
<dbReference type="InterPro" id="IPR036291">
    <property type="entry name" value="NAD(P)-bd_dom_sf"/>
</dbReference>
<protein>
    <submittedName>
        <fullName evidence="6">Oxidoreductase</fullName>
    </submittedName>
</protein>
<dbReference type="OrthoDB" id="9777604at2"/>
<reference evidence="6 7" key="1">
    <citation type="submission" date="2019-08" db="EMBL/GenBank/DDBJ databases">
        <authorList>
            <person name="Peeters C."/>
        </authorList>
    </citation>
    <scope>NUCLEOTIDE SEQUENCE [LARGE SCALE GENOMIC DNA]</scope>
    <source>
        <strain evidence="6 7">LMG 31011</strain>
    </source>
</reference>
<dbReference type="Gene3D" id="3.40.50.720">
    <property type="entry name" value="NAD(P)-binding Rossmann-like Domain"/>
    <property type="match status" value="1"/>
</dbReference>
<dbReference type="PANTHER" id="PTHR43580">
    <property type="entry name" value="OXIDOREDUCTASE GLYR1-RELATED"/>
    <property type="match status" value="1"/>
</dbReference>
<evidence type="ECO:0000259" key="4">
    <source>
        <dbReference type="Pfam" id="PF03446"/>
    </source>
</evidence>
<dbReference type="GO" id="GO:0051287">
    <property type="term" value="F:NAD binding"/>
    <property type="evidence" value="ECO:0007669"/>
    <property type="project" value="InterPro"/>
</dbReference>
<sequence>MNIGFLGLGTMGAPMARNLLNAGFSLRVWNRSRGPVDALAAEGATPTASPAQAALGVDVLIAMLADDETSRTVLCDGGALHALTRGAIVVNMATVSLDFAREMRVQCETLGLRYLAAPVLGRVNVAEAGKLNVLVAGEASVIDTVQPLFDVLGQRTWRFGDTPEQANVVKLASNFMIASAIESMSEAAALAQGHGVAGSDFLEMVTSTVFNTPAYTGYGGAISKQVFEPAGFKLALGAKDVRLALLAGEAANVPLPFASVLRDNHLDSLAHDEGQLDWAALSRVALRRAGLPRVQDAAGKEDKDRS</sequence>
<accession>A0A5E4TTP4</accession>
<keyword evidence="1" id="KW-0560">Oxidoreductase</keyword>
<dbReference type="Pfam" id="PF14833">
    <property type="entry name" value="NAD_binding_11"/>
    <property type="match status" value="1"/>
</dbReference>
<dbReference type="Proteomes" id="UP000366819">
    <property type="component" value="Unassembled WGS sequence"/>
</dbReference>